<dbReference type="AlphaFoldDB" id="A0A024URV3"/>
<dbReference type="GeneID" id="20078006"/>
<dbReference type="VEuPathDB" id="FungiDB:H310_00956"/>
<reference evidence="2" key="1">
    <citation type="submission" date="2013-12" db="EMBL/GenBank/DDBJ databases">
        <title>The Genome Sequence of Aphanomyces invadans NJM9701.</title>
        <authorList>
            <consortium name="The Broad Institute Genomics Platform"/>
            <person name="Russ C."/>
            <person name="Tyler B."/>
            <person name="van West P."/>
            <person name="Dieguez-Uribeondo J."/>
            <person name="Young S.K."/>
            <person name="Zeng Q."/>
            <person name="Gargeya S."/>
            <person name="Fitzgerald M."/>
            <person name="Abouelleil A."/>
            <person name="Alvarado L."/>
            <person name="Chapman S.B."/>
            <person name="Gainer-Dewar J."/>
            <person name="Goldberg J."/>
            <person name="Griggs A."/>
            <person name="Gujja S."/>
            <person name="Hansen M."/>
            <person name="Howarth C."/>
            <person name="Imamovic A."/>
            <person name="Ireland A."/>
            <person name="Larimer J."/>
            <person name="McCowan C."/>
            <person name="Murphy C."/>
            <person name="Pearson M."/>
            <person name="Poon T.W."/>
            <person name="Priest M."/>
            <person name="Roberts A."/>
            <person name="Saif S."/>
            <person name="Shea T."/>
            <person name="Sykes S."/>
            <person name="Wortman J."/>
            <person name="Nusbaum C."/>
            <person name="Birren B."/>
        </authorList>
    </citation>
    <scope>NUCLEOTIDE SEQUENCE [LARGE SCALE GENOMIC DNA]</scope>
    <source>
        <strain evidence="2">NJM9701</strain>
    </source>
</reference>
<accession>A0A024URV3</accession>
<dbReference type="OrthoDB" id="79875at2759"/>
<name>A0A024URV3_9STRA</name>
<proteinExistence type="predicted"/>
<feature type="compositionally biased region" description="Polar residues" evidence="1">
    <location>
        <begin position="181"/>
        <end position="197"/>
    </location>
</feature>
<feature type="compositionally biased region" description="Low complexity" evidence="1">
    <location>
        <begin position="360"/>
        <end position="385"/>
    </location>
</feature>
<dbReference type="EMBL" id="KI913953">
    <property type="protein sequence ID" value="ETW08358.1"/>
    <property type="molecule type" value="Genomic_DNA"/>
</dbReference>
<protein>
    <submittedName>
        <fullName evidence="2">Uncharacterized protein</fullName>
    </submittedName>
</protein>
<evidence type="ECO:0000313" key="2">
    <source>
        <dbReference type="EMBL" id="ETW08358.1"/>
    </source>
</evidence>
<evidence type="ECO:0000256" key="1">
    <source>
        <dbReference type="SAM" id="MobiDB-lite"/>
    </source>
</evidence>
<organism evidence="2">
    <name type="scientific">Aphanomyces invadans</name>
    <dbReference type="NCBI Taxonomy" id="157072"/>
    <lineage>
        <taxon>Eukaryota</taxon>
        <taxon>Sar</taxon>
        <taxon>Stramenopiles</taxon>
        <taxon>Oomycota</taxon>
        <taxon>Saprolegniomycetes</taxon>
        <taxon>Saprolegniales</taxon>
        <taxon>Verrucalvaceae</taxon>
        <taxon>Aphanomyces</taxon>
    </lineage>
</organism>
<dbReference type="RefSeq" id="XP_008862163.1">
    <property type="nucleotide sequence ID" value="XM_008863941.1"/>
</dbReference>
<gene>
    <name evidence="2" type="ORF">H310_00956</name>
</gene>
<feature type="region of interest" description="Disordered" evidence="1">
    <location>
        <begin position="152"/>
        <end position="258"/>
    </location>
</feature>
<feature type="compositionally biased region" description="Low complexity" evidence="1">
    <location>
        <begin position="231"/>
        <end position="244"/>
    </location>
</feature>
<sequence length="433" mass="48009">MLSPRANPSYKYVFDHSKMEIDLTRLHMNSTDRQFGVASSHLMQTYYTNDEDDAMLHDAATQRNITNENQDQQPIVVTPIDRETEIDTRCATQAATTSRPTLHSLRCTFRYTRRHTDSTARAASNPPLLASCVVELPEVDSRVEISHPIAKTRHKHCPRPPPSGAKWPNNLNMKSFRGKNPSPSSEYWTSSERISTKATKRRPRLTVTKPDAPPNVSHPVDATVNQTNDVSLPPSLAAPATPATEHGSASRRLHATRDKPSMELCRPEVDSTSFHVPYSNPNEDTKLLGSRFTQSALTPSQPLSAIPAPTSALGMALSNQYIEEDHALTNGIIRADQASLKVPVEMKALPRRPPCRDPSTHMTTSKPTTSTRATPKPTTATSATPCPNPQHVRRELVRVQATPSYGASTALSSIRQKQTVHEFMMRRKGWPIL</sequence>
<feature type="region of interest" description="Disordered" evidence="1">
    <location>
        <begin position="350"/>
        <end position="390"/>
    </location>
</feature>